<dbReference type="CDD" id="cd15887">
    <property type="entry name" value="SNARE_SNAP29N"/>
    <property type="match status" value="1"/>
</dbReference>
<evidence type="ECO:0000256" key="3">
    <source>
        <dbReference type="ARBA" id="ARBA00022927"/>
    </source>
</evidence>
<dbReference type="KEGG" id="hro:HELRODRAFT_184904"/>
<reference evidence="8" key="3">
    <citation type="submission" date="2015-06" db="UniProtKB">
        <authorList>
            <consortium name="EnsemblMetazoa"/>
        </authorList>
    </citation>
    <scope>IDENTIFICATION</scope>
</reference>
<feature type="region of interest" description="Disordered" evidence="5">
    <location>
        <begin position="1"/>
        <end position="82"/>
    </location>
</feature>
<reference evidence="7 9" key="2">
    <citation type="journal article" date="2013" name="Nature">
        <title>Insights into bilaterian evolution from three spiralian genomes.</title>
        <authorList>
            <person name="Simakov O."/>
            <person name="Marletaz F."/>
            <person name="Cho S.J."/>
            <person name="Edsinger-Gonzales E."/>
            <person name="Havlak P."/>
            <person name="Hellsten U."/>
            <person name="Kuo D.H."/>
            <person name="Larsson T."/>
            <person name="Lv J."/>
            <person name="Arendt D."/>
            <person name="Savage R."/>
            <person name="Osoegawa K."/>
            <person name="de Jong P."/>
            <person name="Grimwood J."/>
            <person name="Chapman J.A."/>
            <person name="Shapiro H."/>
            <person name="Aerts A."/>
            <person name="Otillar R.P."/>
            <person name="Terry A.Y."/>
            <person name="Boore J.L."/>
            <person name="Grigoriev I.V."/>
            <person name="Lindberg D.R."/>
            <person name="Seaver E.C."/>
            <person name="Weisblat D.A."/>
            <person name="Putnam N.H."/>
            <person name="Rokhsar D.S."/>
        </authorList>
    </citation>
    <scope>NUCLEOTIDE SEQUENCE</scope>
</reference>
<dbReference type="AlphaFoldDB" id="T1FM55"/>
<feature type="region of interest" description="Disordered" evidence="5">
    <location>
        <begin position="211"/>
        <end position="259"/>
    </location>
</feature>
<dbReference type="CTD" id="20209904"/>
<evidence type="ECO:0000313" key="7">
    <source>
        <dbReference type="EMBL" id="ESO05944.1"/>
    </source>
</evidence>
<dbReference type="GO" id="GO:0016082">
    <property type="term" value="P:synaptic vesicle priming"/>
    <property type="evidence" value="ECO:0000318"/>
    <property type="project" value="GO_Central"/>
</dbReference>
<accession>T1FM55</accession>
<organism evidence="8 9">
    <name type="scientific">Helobdella robusta</name>
    <name type="common">Californian leech</name>
    <dbReference type="NCBI Taxonomy" id="6412"/>
    <lineage>
        <taxon>Eukaryota</taxon>
        <taxon>Metazoa</taxon>
        <taxon>Spiralia</taxon>
        <taxon>Lophotrochozoa</taxon>
        <taxon>Annelida</taxon>
        <taxon>Clitellata</taxon>
        <taxon>Hirudinea</taxon>
        <taxon>Rhynchobdellida</taxon>
        <taxon>Glossiphoniidae</taxon>
        <taxon>Helobdella</taxon>
    </lineage>
</organism>
<dbReference type="PANTHER" id="PTHR19305">
    <property type="entry name" value="SYNAPTOSOMAL ASSOCIATED PROTEIN"/>
    <property type="match status" value="1"/>
</dbReference>
<dbReference type="GO" id="GO:0005886">
    <property type="term" value="C:plasma membrane"/>
    <property type="evidence" value="ECO:0000318"/>
    <property type="project" value="GO_Central"/>
</dbReference>
<dbReference type="Proteomes" id="UP000015101">
    <property type="component" value="Unassembled WGS sequence"/>
</dbReference>
<dbReference type="GO" id="GO:0015031">
    <property type="term" value="P:protein transport"/>
    <property type="evidence" value="ECO:0007669"/>
    <property type="project" value="UniProtKB-KW"/>
</dbReference>
<dbReference type="eggNOG" id="KOG3065">
    <property type="taxonomic scope" value="Eukaryota"/>
</dbReference>
<name>T1FM55_HELRO</name>
<dbReference type="GO" id="GO:0005484">
    <property type="term" value="F:SNAP receptor activity"/>
    <property type="evidence" value="ECO:0000318"/>
    <property type="project" value="GO_Central"/>
</dbReference>
<keyword evidence="3" id="KW-0653">Protein transport</keyword>
<dbReference type="OMA" id="TKMSLMM"/>
<dbReference type="HOGENOM" id="CLU_069907_0_0_1"/>
<feature type="compositionally biased region" description="Low complexity" evidence="5">
    <location>
        <begin position="231"/>
        <end position="251"/>
    </location>
</feature>
<evidence type="ECO:0000259" key="6">
    <source>
        <dbReference type="PROSITE" id="PS50192"/>
    </source>
</evidence>
<dbReference type="GO" id="GO:0031201">
    <property type="term" value="C:SNARE complex"/>
    <property type="evidence" value="ECO:0000318"/>
    <property type="project" value="GO_Central"/>
</dbReference>
<gene>
    <name evidence="8" type="primary">20209904</name>
    <name evidence="7" type="ORF">HELRODRAFT_184904</name>
</gene>
<dbReference type="SUPFAM" id="SSF58038">
    <property type="entry name" value="SNARE fusion complex"/>
    <property type="match status" value="2"/>
</dbReference>
<dbReference type="FunCoup" id="T1FM55">
    <property type="interactions" value="761"/>
</dbReference>
<reference evidence="9" key="1">
    <citation type="submission" date="2012-12" db="EMBL/GenBank/DDBJ databases">
        <authorList>
            <person name="Hellsten U."/>
            <person name="Grimwood J."/>
            <person name="Chapman J.A."/>
            <person name="Shapiro H."/>
            <person name="Aerts A."/>
            <person name="Otillar R.P."/>
            <person name="Terry A.Y."/>
            <person name="Boore J.L."/>
            <person name="Simakov O."/>
            <person name="Marletaz F."/>
            <person name="Cho S.-J."/>
            <person name="Edsinger-Gonzales E."/>
            <person name="Havlak P."/>
            <person name="Kuo D.-H."/>
            <person name="Larsson T."/>
            <person name="Lv J."/>
            <person name="Arendt D."/>
            <person name="Savage R."/>
            <person name="Osoegawa K."/>
            <person name="de Jong P."/>
            <person name="Lindberg D.R."/>
            <person name="Seaver E.C."/>
            <person name="Weisblat D.A."/>
            <person name="Putnam N.H."/>
            <person name="Grigoriev I.V."/>
            <person name="Rokhsar D.S."/>
        </authorList>
    </citation>
    <scope>NUCLEOTIDE SEQUENCE</scope>
</reference>
<dbReference type="EnsemblMetazoa" id="HelroT184904">
    <property type="protein sequence ID" value="HelroP184904"/>
    <property type="gene ID" value="HelroG184904"/>
</dbReference>
<keyword evidence="4" id="KW-0175">Coiled coil</keyword>
<evidence type="ECO:0000256" key="2">
    <source>
        <dbReference type="ARBA" id="ARBA00022448"/>
    </source>
</evidence>
<evidence type="ECO:0000256" key="5">
    <source>
        <dbReference type="SAM" id="MobiDB-lite"/>
    </source>
</evidence>
<dbReference type="GO" id="GO:0098793">
    <property type="term" value="C:presynapse"/>
    <property type="evidence" value="ECO:0007669"/>
    <property type="project" value="GOC"/>
</dbReference>
<dbReference type="GO" id="GO:0019905">
    <property type="term" value="F:syntaxin binding"/>
    <property type="evidence" value="ECO:0000318"/>
    <property type="project" value="GO_Central"/>
</dbReference>
<dbReference type="STRING" id="6412.T1FM55"/>
<keyword evidence="2" id="KW-0813">Transport</keyword>
<keyword evidence="9" id="KW-1185">Reference proteome</keyword>
<feature type="compositionally biased region" description="Low complexity" evidence="5">
    <location>
        <begin position="58"/>
        <end position="72"/>
    </location>
</feature>
<dbReference type="FunFam" id="1.20.5.110:FF:000079">
    <property type="entry name" value="synaptosomal-associated protein 29"/>
    <property type="match status" value="1"/>
</dbReference>
<evidence type="ECO:0000256" key="1">
    <source>
        <dbReference type="ARBA" id="ARBA00009480"/>
    </source>
</evidence>
<dbReference type="FunFam" id="1.20.5.110:FF:000041">
    <property type="entry name" value="Synaptosomal-associated protein 29"/>
    <property type="match status" value="1"/>
</dbReference>
<dbReference type="EMBL" id="KB096324">
    <property type="protein sequence ID" value="ESO05944.1"/>
    <property type="molecule type" value="Genomic_DNA"/>
</dbReference>
<feature type="compositionally biased region" description="Polar residues" evidence="5">
    <location>
        <begin position="159"/>
        <end position="183"/>
    </location>
</feature>
<dbReference type="Gene3D" id="1.20.5.110">
    <property type="match status" value="2"/>
</dbReference>
<evidence type="ECO:0000313" key="8">
    <source>
        <dbReference type="EnsemblMetazoa" id="HelroP184904"/>
    </source>
</evidence>
<feature type="domain" description="T-SNARE coiled-coil homology" evidence="6">
    <location>
        <begin position="78"/>
        <end position="140"/>
    </location>
</feature>
<dbReference type="OrthoDB" id="18679at2759"/>
<feature type="domain" description="T-SNARE coiled-coil homology" evidence="6">
    <location>
        <begin position="257"/>
        <end position="319"/>
    </location>
</feature>
<protein>
    <recommendedName>
        <fullName evidence="6">t-SNARE coiled-coil homology domain-containing protein</fullName>
    </recommendedName>
</protein>
<dbReference type="InParanoid" id="T1FM55"/>
<dbReference type="SMART" id="SM00397">
    <property type="entry name" value="t_SNARE"/>
    <property type="match status" value="2"/>
</dbReference>
<dbReference type="PANTHER" id="PTHR19305:SF9">
    <property type="entry name" value="SYNAPTOSOMAL-ASSOCIATED PROTEIN 29"/>
    <property type="match status" value="1"/>
</dbReference>
<feature type="compositionally biased region" description="Polar residues" evidence="5">
    <location>
        <begin position="73"/>
        <end position="82"/>
    </location>
</feature>
<evidence type="ECO:0000313" key="9">
    <source>
        <dbReference type="Proteomes" id="UP000015101"/>
    </source>
</evidence>
<dbReference type="EMBL" id="AMQM01000479">
    <property type="status" value="NOT_ANNOTATED_CDS"/>
    <property type="molecule type" value="Genomic_DNA"/>
</dbReference>
<comment type="similarity">
    <text evidence="1">Belongs to the SNAP-25 family.</text>
</comment>
<dbReference type="GeneID" id="20209904"/>
<evidence type="ECO:0000256" key="4">
    <source>
        <dbReference type="ARBA" id="ARBA00023054"/>
    </source>
</evidence>
<feature type="region of interest" description="Disordered" evidence="5">
    <location>
        <begin position="152"/>
        <end position="196"/>
    </location>
</feature>
<dbReference type="CDD" id="cd15856">
    <property type="entry name" value="SNARE_SNAP29C"/>
    <property type="match status" value="1"/>
</dbReference>
<proteinExistence type="inferred from homology"/>
<dbReference type="GO" id="GO:0031629">
    <property type="term" value="P:synaptic vesicle fusion to presynaptic active zone membrane"/>
    <property type="evidence" value="ECO:0000318"/>
    <property type="project" value="GO_Central"/>
</dbReference>
<feature type="compositionally biased region" description="Polar residues" evidence="5">
    <location>
        <begin position="218"/>
        <end position="229"/>
    </location>
</feature>
<dbReference type="GO" id="GO:0006887">
    <property type="term" value="P:exocytosis"/>
    <property type="evidence" value="ECO:0000318"/>
    <property type="project" value="GO_Central"/>
</dbReference>
<dbReference type="PROSITE" id="PS50192">
    <property type="entry name" value="T_SNARE"/>
    <property type="match status" value="2"/>
</dbReference>
<sequence>MYGRNPFENDDDNSFEAHANRQANAMKSSGGSSLTTANGTKKVNSGNPFYDDGKDDFYSPPSSSSANSEYSNLQQKVQSSMNRQLETTNRCLASLYDSESVGIATAEELVRQGEKLDNAERNIDKIISDTKTSQRHLNSIKSVFGGFKNWWNGEKKDSQPVTQPTRDRTNTTLGKALNNQTSTKDTHPALTSKGYDTKGFFDDDVVEFDHFDPDSFGNKPNNNTRSASMGQIKQQQQQQKQQQQQQSSSSSRSKEWQEYERGLEKNLDLMSSGLSNLKVLAQGLGEEIEVQNEQLDRISGKADRADTKIRNQNLQMKRILGK</sequence>
<feature type="compositionally biased region" description="Polar residues" evidence="5">
    <location>
        <begin position="21"/>
        <end position="47"/>
    </location>
</feature>
<dbReference type="InterPro" id="IPR000727">
    <property type="entry name" value="T_SNARE_dom"/>
</dbReference>
<dbReference type="RefSeq" id="XP_009015312.1">
    <property type="nucleotide sequence ID" value="XM_009017064.1"/>
</dbReference>